<protein>
    <submittedName>
        <fullName evidence="2">Uncharacterized protein</fullName>
    </submittedName>
</protein>
<keyword evidence="1" id="KW-0472">Membrane</keyword>
<reference evidence="2 3" key="1">
    <citation type="submission" date="2023-07" db="EMBL/GenBank/DDBJ databases">
        <title>Genomic Encyclopedia of Type Strains, Phase IV (KMG-IV): sequencing the most valuable type-strain genomes for metagenomic binning, comparative biology and taxonomic classification.</title>
        <authorList>
            <person name="Goeker M."/>
        </authorList>
    </citation>
    <scope>NUCLEOTIDE SEQUENCE [LARGE SCALE GENOMIC DNA]</scope>
    <source>
        <strain evidence="2 3">DSM 1112</strain>
    </source>
</reference>
<accession>A0ABU0BQD9</accession>
<sequence>MREPLFRFGDFAIWSAILGTVVGYQLWTHAASAPLTTALVIVGG</sequence>
<dbReference type="Proteomes" id="UP001230207">
    <property type="component" value="Unassembled WGS sequence"/>
</dbReference>
<evidence type="ECO:0000313" key="2">
    <source>
        <dbReference type="EMBL" id="MDQ0320455.1"/>
    </source>
</evidence>
<dbReference type="RefSeq" id="WP_307230218.1">
    <property type="nucleotide sequence ID" value="NZ_JAUSVF010000001.1"/>
</dbReference>
<gene>
    <name evidence="2" type="ORF">QO002_002593</name>
</gene>
<name>A0ABU0BQD9_9HYPH</name>
<keyword evidence="1" id="KW-1133">Transmembrane helix</keyword>
<evidence type="ECO:0000313" key="3">
    <source>
        <dbReference type="Proteomes" id="UP001230207"/>
    </source>
</evidence>
<keyword evidence="1" id="KW-0812">Transmembrane</keyword>
<feature type="transmembrane region" description="Helical" evidence="1">
    <location>
        <begin position="7"/>
        <end position="27"/>
    </location>
</feature>
<dbReference type="EMBL" id="JAUSVF010000001">
    <property type="protein sequence ID" value="MDQ0320455.1"/>
    <property type="molecule type" value="Genomic_DNA"/>
</dbReference>
<organism evidence="2 3">
    <name type="scientific">Pararhizobium capsulatum DSM 1112</name>
    <dbReference type="NCBI Taxonomy" id="1121113"/>
    <lineage>
        <taxon>Bacteria</taxon>
        <taxon>Pseudomonadati</taxon>
        <taxon>Pseudomonadota</taxon>
        <taxon>Alphaproteobacteria</taxon>
        <taxon>Hyphomicrobiales</taxon>
        <taxon>Rhizobiaceae</taxon>
        <taxon>Rhizobium/Agrobacterium group</taxon>
        <taxon>Pararhizobium</taxon>
    </lineage>
</organism>
<comment type="caution">
    <text evidence="2">The sequence shown here is derived from an EMBL/GenBank/DDBJ whole genome shotgun (WGS) entry which is preliminary data.</text>
</comment>
<evidence type="ECO:0000256" key="1">
    <source>
        <dbReference type="SAM" id="Phobius"/>
    </source>
</evidence>
<proteinExistence type="predicted"/>
<keyword evidence="3" id="KW-1185">Reference proteome</keyword>